<protein>
    <submittedName>
        <fullName evidence="2">Protein phosphatase 2C domain-containing protein</fullName>
    </submittedName>
</protein>
<dbReference type="PROSITE" id="PS51746">
    <property type="entry name" value="PPM_2"/>
    <property type="match status" value="1"/>
</dbReference>
<dbReference type="RefSeq" id="WP_289471864.1">
    <property type="nucleotide sequence ID" value="NZ_JAUCMN010000001.1"/>
</dbReference>
<organism evidence="2 3">
    <name type="scientific">Curtobacterium caseinilyticum</name>
    <dbReference type="NCBI Taxonomy" id="3055137"/>
    <lineage>
        <taxon>Bacteria</taxon>
        <taxon>Bacillati</taxon>
        <taxon>Actinomycetota</taxon>
        <taxon>Actinomycetes</taxon>
        <taxon>Micrococcales</taxon>
        <taxon>Microbacteriaceae</taxon>
        <taxon>Curtobacterium</taxon>
    </lineage>
</organism>
<dbReference type="EMBL" id="JAUCMN010000001">
    <property type="protein sequence ID" value="MDM7890375.1"/>
    <property type="molecule type" value="Genomic_DNA"/>
</dbReference>
<keyword evidence="3" id="KW-1185">Reference proteome</keyword>
<reference evidence="2 3" key="1">
    <citation type="submission" date="2023-06" db="EMBL/GenBank/DDBJ databases">
        <authorList>
            <person name="Feng G."/>
            <person name="Li J."/>
            <person name="Zhu H."/>
        </authorList>
    </citation>
    <scope>NUCLEOTIDE SEQUENCE [LARGE SCALE GENOMIC DNA]</scope>
    <source>
        <strain evidence="2 3">RHCKG28</strain>
    </source>
</reference>
<proteinExistence type="predicted"/>
<dbReference type="PANTHER" id="PTHR47992">
    <property type="entry name" value="PROTEIN PHOSPHATASE"/>
    <property type="match status" value="1"/>
</dbReference>
<evidence type="ECO:0000259" key="1">
    <source>
        <dbReference type="PROSITE" id="PS51746"/>
    </source>
</evidence>
<evidence type="ECO:0000313" key="3">
    <source>
        <dbReference type="Proteomes" id="UP001236404"/>
    </source>
</evidence>
<dbReference type="Gene3D" id="3.60.40.10">
    <property type="entry name" value="PPM-type phosphatase domain"/>
    <property type="match status" value="1"/>
</dbReference>
<dbReference type="InterPro" id="IPR015655">
    <property type="entry name" value="PP2C"/>
</dbReference>
<dbReference type="InterPro" id="IPR036457">
    <property type="entry name" value="PPM-type-like_dom_sf"/>
</dbReference>
<dbReference type="InterPro" id="IPR001932">
    <property type="entry name" value="PPM-type_phosphatase-like_dom"/>
</dbReference>
<dbReference type="SMART" id="SM00332">
    <property type="entry name" value="PP2Cc"/>
    <property type="match status" value="1"/>
</dbReference>
<dbReference type="Pfam" id="PF13672">
    <property type="entry name" value="PP2C_2"/>
    <property type="match status" value="1"/>
</dbReference>
<name>A0ABT7TLB0_9MICO</name>
<evidence type="ECO:0000313" key="2">
    <source>
        <dbReference type="EMBL" id="MDM7890375.1"/>
    </source>
</evidence>
<gene>
    <name evidence="2" type="ORF">QUG93_01620</name>
</gene>
<accession>A0ABT7TLB0</accession>
<comment type="caution">
    <text evidence="2">The sequence shown here is derived from an EMBL/GenBank/DDBJ whole genome shotgun (WGS) entry which is preliminary data.</text>
</comment>
<feature type="domain" description="PPM-type phosphatase" evidence="1">
    <location>
        <begin position="27"/>
        <end position="258"/>
    </location>
</feature>
<sequence length="274" mass="28675">MTELGRAATEHAIDVPGSAAGAPLTLSWGAATDVGRRRDHNEDSYLVGAPFFVVADGMGGHLAGDRASDAVVRRLDQVTDGPFTSRQHIQRALLLATADIERAAGGNALGAGTTVTGLALVAAQGQPAALVFNVGDSRTYRIEDGSLRRVTVDHSVVQEMVDAGLLRAEDAEQHPDSNVITRAVGFGEPPEPDWWTLPLRAGDRYIVCSDGLTKELGDVGIARIAARVPSAQALAERLVGDAVVAGGRDNVTVVVVQVDAAPLDADVEDTLPRH</sequence>
<dbReference type="CDD" id="cd00143">
    <property type="entry name" value="PP2Cc"/>
    <property type="match status" value="1"/>
</dbReference>
<dbReference type="SMART" id="SM00331">
    <property type="entry name" value="PP2C_SIG"/>
    <property type="match status" value="1"/>
</dbReference>
<dbReference type="SUPFAM" id="SSF81606">
    <property type="entry name" value="PP2C-like"/>
    <property type="match status" value="1"/>
</dbReference>
<dbReference type="Proteomes" id="UP001236404">
    <property type="component" value="Unassembled WGS sequence"/>
</dbReference>